<dbReference type="RefSeq" id="WP_136877461.1">
    <property type="nucleotide sequence ID" value="NZ_SWBO01000007.1"/>
</dbReference>
<protein>
    <recommendedName>
        <fullName evidence="4">LTXXQ motif family protein</fullName>
    </recommendedName>
</protein>
<accession>A0A4U1C7E4</accession>
<feature type="signal peptide" evidence="1">
    <location>
        <begin position="1"/>
        <end position="18"/>
    </location>
</feature>
<dbReference type="OrthoDB" id="798005at2"/>
<dbReference type="Proteomes" id="UP000310477">
    <property type="component" value="Unassembled WGS sequence"/>
</dbReference>
<keyword evidence="1" id="KW-0732">Signal</keyword>
<dbReference type="AlphaFoldDB" id="A0A4U1C7E4"/>
<proteinExistence type="predicted"/>
<sequence>MKKLLMICGLLFATVAFANAQQGGGRMMAAPEERVKQLDEKVKLTDDQKTKATAVYTAAADEMKKMREEMQGGGDRQAMMEKMQKMNAETDTKLNAIFTAEQKTAYKVWQDQVKADREKMMKERQAGGQ</sequence>
<evidence type="ECO:0000313" key="3">
    <source>
        <dbReference type="Proteomes" id="UP000310477"/>
    </source>
</evidence>
<evidence type="ECO:0000256" key="1">
    <source>
        <dbReference type="SAM" id="SignalP"/>
    </source>
</evidence>
<dbReference type="EMBL" id="SWBO01000007">
    <property type="protein sequence ID" value="TKB99341.1"/>
    <property type="molecule type" value="Genomic_DNA"/>
</dbReference>
<organism evidence="2 3">
    <name type="scientific">Pedobacter cryotolerans</name>
    <dbReference type="NCBI Taxonomy" id="2571270"/>
    <lineage>
        <taxon>Bacteria</taxon>
        <taxon>Pseudomonadati</taxon>
        <taxon>Bacteroidota</taxon>
        <taxon>Sphingobacteriia</taxon>
        <taxon>Sphingobacteriales</taxon>
        <taxon>Sphingobacteriaceae</taxon>
        <taxon>Pedobacter</taxon>
    </lineage>
</organism>
<evidence type="ECO:0008006" key="4">
    <source>
        <dbReference type="Google" id="ProtNLM"/>
    </source>
</evidence>
<evidence type="ECO:0000313" key="2">
    <source>
        <dbReference type="EMBL" id="TKB99341.1"/>
    </source>
</evidence>
<feature type="chain" id="PRO_5020314777" description="LTXXQ motif family protein" evidence="1">
    <location>
        <begin position="19"/>
        <end position="129"/>
    </location>
</feature>
<keyword evidence="3" id="KW-1185">Reference proteome</keyword>
<name>A0A4U1C7E4_9SPHI</name>
<gene>
    <name evidence="2" type="ORF">FA045_12695</name>
</gene>
<reference evidence="2 3" key="1">
    <citation type="submission" date="2019-04" db="EMBL/GenBank/DDBJ databases">
        <title>Pedobacter sp. AR-2-6 sp. nov., isolated from Arctic soil.</title>
        <authorList>
            <person name="Dahal R.H."/>
            <person name="Kim D.-U."/>
        </authorList>
    </citation>
    <scope>NUCLEOTIDE SEQUENCE [LARGE SCALE GENOMIC DNA]</scope>
    <source>
        <strain evidence="2 3">AR-2-6</strain>
    </source>
</reference>
<comment type="caution">
    <text evidence="2">The sequence shown here is derived from an EMBL/GenBank/DDBJ whole genome shotgun (WGS) entry which is preliminary data.</text>
</comment>